<organism evidence="1">
    <name type="scientific">Caudovirales sp. ct0YK8</name>
    <dbReference type="NCBI Taxonomy" id="2826764"/>
    <lineage>
        <taxon>Viruses</taxon>
        <taxon>Duplodnaviria</taxon>
        <taxon>Heunggongvirae</taxon>
        <taxon>Uroviricota</taxon>
        <taxon>Caudoviricetes</taxon>
    </lineage>
</organism>
<sequence>MRKQISCRSISHRICDLVTKTMEQKKLCDWKLCDQNR</sequence>
<reference evidence="1" key="1">
    <citation type="journal article" date="2021" name="Proc. Natl. Acad. Sci. U.S.A.">
        <title>A Catalog of Tens of Thousands of Viruses from Human Metagenomes Reveals Hidden Associations with Chronic Diseases.</title>
        <authorList>
            <person name="Tisza M.J."/>
            <person name="Buck C.B."/>
        </authorList>
    </citation>
    <scope>NUCLEOTIDE SEQUENCE</scope>
    <source>
        <strain evidence="1">Ct0YK8</strain>
    </source>
</reference>
<evidence type="ECO:0000313" key="1">
    <source>
        <dbReference type="EMBL" id="DAD96698.1"/>
    </source>
</evidence>
<name>A0A8S5NQX5_9CAUD</name>
<protein>
    <submittedName>
        <fullName evidence="1">Uncharacterized protein</fullName>
    </submittedName>
</protein>
<accession>A0A8S5NQX5</accession>
<dbReference type="EMBL" id="BK015222">
    <property type="protein sequence ID" value="DAD96698.1"/>
    <property type="molecule type" value="Genomic_DNA"/>
</dbReference>
<proteinExistence type="predicted"/>